<sequence length="413" mass="44995">MLGRLNTDVKEVTIIGAGYAGLLSAYRLLNLGYAVTIHEKSGRAGGLISTRQTDHGPAEAAAHSIRSSSEILRLFDDLKLDYVAAKTKKKFILRDGKLKGNPLTLWEMFTAGSYAAFKKSDGIYPSLADWAKAHIGEGALDNAITPLAHGIYAAEPEELDQQLAFPRMSIPMGQTLVDKVFKDKTQPKKSPGKSFVMAPAKGMGALINALTQAVQNHPNGRVIFNSAIETLPDVSNLIVTVPAPAAGKLIGSNILSNIKYAPMITATVFVKTEDLNKLEGIGFLNARGEDKRILGVLFNSSTFDHRARENYASLSVMLGGTSNPHILQKADDEIKVVIKEELNRVLNFTGTELETVITRWPNAIPLYSPHLRETLENLEKGWCSQEGRMLFGNYTGEVSIRGMCQTSLALGRE</sequence>
<dbReference type="Pfam" id="PF01593">
    <property type="entry name" value="Amino_oxidase"/>
    <property type="match status" value="1"/>
</dbReference>
<dbReference type="SUPFAM" id="SSF54373">
    <property type="entry name" value="FAD-linked reductases, C-terminal domain"/>
    <property type="match status" value="1"/>
</dbReference>
<dbReference type="Gene3D" id="3.90.660.20">
    <property type="entry name" value="Protoporphyrinogen oxidase, mitochondrial, domain 2"/>
    <property type="match status" value="1"/>
</dbReference>
<dbReference type="SUPFAM" id="SSF51905">
    <property type="entry name" value="FAD/NAD(P)-binding domain"/>
    <property type="match status" value="1"/>
</dbReference>
<dbReference type="PANTHER" id="PTHR42923:SF3">
    <property type="entry name" value="PROTOPORPHYRINOGEN OXIDASE"/>
    <property type="match status" value="1"/>
</dbReference>
<gene>
    <name evidence="2" type="ORF">DI586_02380</name>
</gene>
<dbReference type="EMBL" id="QFOT01000014">
    <property type="protein sequence ID" value="PZP56818.1"/>
    <property type="molecule type" value="Genomic_DNA"/>
</dbReference>
<evidence type="ECO:0000313" key="2">
    <source>
        <dbReference type="EMBL" id="PZP56818.1"/>
    </source>
</evidence>
<accession>A0A2W5FPC0</accession>
<dbReference type="Gene3D" id="3.50.50.60">
    <property type="entry name" value="FAD/NAD(P)-binding domain"/>
    <property type="match status" value="1"/>
</dbReference>
<dbReference type="AlphaFoldDB" id="A0A2W5FPC0"/>
<evidence type="ECO:0000313" key="3">
    <source>
        <dbReference type="Proteomes" id="UP000249739"/>
    </source>
</evidence>
<feature type="domain" description="Amine oxidase" evidence="1">
    <location>
        <begin position="20"/>
        <end position="395"/>
    </location>
</feature>
<name>A0A2W5FPC0_9BACT</name>
<organism evidence="2 3">
    <name type="scientific">Micavibrio aeruginosavorus</name>
    <dbReference type="NCBI Taxonomy" id="349221"/>
    <lineage>
        <taxon>Bacteria</taxon>
        <taxon>Pseudomonadati</taxon>
        <taxon>Bdellovibrionota</taxon>
        <taxon>Bdellovibrionia</taxon>
        <taxon>Bdellovibrionales</taxon>
        <taxon>Pseudobdellovibrionaceae</taxon>
        <taxon>Micavibrio</taxon>
    </lineage>
</organism>
<dbReference type="PANTHER" id="PTHR42923">
    <property type="entry name" value="PROTOPORPHYRINOGEN OXIDASE"/>
    <property type="match status" value="1"/>
</dbReference>
<comment type="caution">
    <text evidence="2">The sequence shown here is derived from an EMBL/GenBank/DDBJ whole genome shotgun (WGS) entry which is preliminary data.</text>
</comment>
<evidence type="ECO:0000259" key="1">
    <source>
        <dbReference type="Pfam" id="PF01593"/>
    </source>
</evidence>
<reference evidence="2 3" key="1">
    <citation type="submission" date="2017-08" db="EMBL/GenBank/DDBJ databases">
        <title>Infants hospitalized years apart are colonized by the same room-sourced microbial strains.</title>
        <authorList>
            <person name="Brooks B."/>
            <person name="Olm M.R."/>
            <person name="Firek B.A."/>
            <person name="Baker R."/>
            <person name="Thomas B.C."/>
            <person name="Morowitz M.J."/>
            <person name="Banfield J.F."/>
        </authorList>
    </citation>
    <scope>NUCLEOTIDE SEQUENCE [LARGE SCALE GENOMIC DNA]</scope>
    <source>
        <strain evidence="2">S2_006_000_R2_64</strain>
    </source>
</reference>
<dbReference type="Gene3D" id="1.10.3110.10">
    <property type="entry name" value="protoporphyrinogen ix oxidase, domain 3"/>
    <property type="match status" value="1"/>
</dbReference>
<dbReference type="PRINTS" id="PR00419">
    <property type="entry name" value="ADXRDTASE"/>
</dbReference>
<dbReference type="InterPro" id="IPR036188">
    <property type="entry name" value="FAD/NAD-bd_sf"/>
</dbReference>
<protein>
    <recommendedName>
        <fullName evidence="1">Amine oxidase domain-containing protein</fullName>
    </recommendedName>
</protein>
<dbReference type="InterPro" id="IPR050464">
    <property type="entry name" value="Zeta_carotene_desat/Oxidored"/>
</dbReference>
<dbReference type="Proteomes" id="UP000249739">
    <property type="component" value="Unassembled WGS sequence"/>
</dbReference>
<proteinExistence type="predicted"/>
<dbReference type="InterPro" id="IPR002937">
    <property type="entry name" value="Amino_oxidase"/>
</dbReference>
<dbReference type="GO" id="GO:0016491">
    <property type="term" value="F:oxidoreductase activity"/>
    <property type="evidence" value="ECO:0007669"/>
    <property type="project" value="InterPro"/>
</dbReference>